<protein>
    <submittedName>
        <fullName evidence="3">Uncharacterized protein</fullName>
    </submittedName>
</protein>
<feature type="region of interest" description="Disordered" evidence="1">
    <location>
        <begin position="70"/>
        <end position="106"/>
    </location>
</feature>
<accession>A0A934PPV3</accession>
<dbReference type="Pfam" id="PF20130">
    <property type="entry name" value="DUF6520"/>
    <property type="match status" value="1"/>
</dbReference>
<keyword evidence="2" id="KW-0732">Signal</keyword>
<gene>
    <name evidence="3" type="ORF">I5M19_04450</name>
</gene>
<organism evidence="3 4">
    <name type="scientific">Mucilaginibacter segetis</name>
    <dbReference type="NCBI Taxonomy" id="2793071"/>
    <lineage>
        <taxon>Bacteria</taxon>
        <taxon>Pseudomonadati</taxon>
        <taxon>Bacteroidota</taxon>
        <taxon>Sphingobacteriia</taxon>
        <taxon>Sphingobacteriales</taxon>
        <taxon>Sphingobacteriaceae</taxon>
        <taxon>Mucilaginibacter</taxon>
    </lineage>
</organism>
<proteinExistence type="predicted"/>
<reference evidence="3" key="1">
    <citation type="submission" date="2020-12" db="EMBL/GenBank/DDBJ databases">
        <title>Bacterial novel species Mucilaginibacter sp. SD-g isolated from soil.</title>
        <authorList>
            <person name="Jung H.-Y."/>
        </authorList>
    </citation>
    <scope>NUCLEOTIDE SEQUENCE</scope>
    <source>
        <strain evidence="3">SD-g</strain>
    </source>
</reference>
<evidence type="ECO:0000256" key="2">
    <source>
        <dbReference type="SAM" id="SignalP"/>
    </source>
</evidence>
<dbReference type="AlphaFoldDB" id="A0A934PPV3"/>
<evidence type="ECO:0000256" key="1">
    <source>
        <dbReference type="SAM" id="MobiDB-lite"/>
    </source>
</evidence>
<keyword evidence="4" id="KW-1185">Reference proteome</keyword>
<sequence length="106" mass="11234">MKKLILPALAIGLAISTSAFTTNRVAGAFYRYTSSSTAQSDIQNINNYVRDDNACGGGEDVCGVTLTTDEGLGNTPDPTEFSAEQSNLWTSQQNGSAADVNIHMKN</sequence>
<comment type="caution">
    <text evidence="3">The sequence shown here is derived from an EMBL/GenBank/DDBJ whole genome shotgun (WGS) entry which is preliminary data.</text>
</comment>
<dbReference type="InterPro" id="IPR045391">
    <property type="entry name" value="DUF6520"/>
</dbReference>
<feature type="signal peptide" evidence="2">
    <location>
        <begin position="1"/>
        <end position="19"/>
    </location>
</feature>
<evidence type="ECO:0000313" key="3">
    <source>
        <dbReference type="EMBL" id="MBK0378544.1"/>
    </source>
</evidence>
<feature type="chain" id="PRO_5038127818" evidence="2">
    <location>
        <begin position="20"/>
        <end position="106"/>
    </location>
</feature>
<name>A0A934PPV3_9SPHI</name>
<evidence type="ECO:0000313" key="4">
    <source>
        <dbReference type="Proteomes" id="UP000613193"/>
    </source>
</evidence>
<feature type="compositionally biased region" description="Polar residues" evidence="1">
    <location>
        <begin position="82"/>
        <end position="96"/>
    </location>
</feature>
<dbReference type="Proteomes" id="UP000613193">
    <property type="component" value="Unassembled WGS sequence"/>
</dbReference>
<dbReference type="EMBL" id="JAEHFW010000001">
    <property type="protein sequence ID" value="MBK0378544.1"/>
    <property type="molecule type" value="Genomic_DNA"/>
</dbReference>
<dbReference type="RefSeq" id="WP_200064468.1">
    <property type="nucleotide sequence ID" value="NZ_JAEHFW010000001.1"/>
</dbReference>